<evidence type="ECO:0000313" key="1">
    <source>
        <dbReference type="EMBL" id="KAJ3472209.1"/>
    </source>
</evidence>
<comment type="caution">
    <text evidence="1">The sequence shown here is derived from an EMBL/GenBank/DDBJ whole genome shotgun (WGS) entry which is preliminary data.</text>
</comment>
<protein>
    <submittedName>
        <fullName evidence="1">Uncharacterized protein</fullName>
    </submittedName>
</protein>
<reference evidence="1" key="1">
    <citation type="submission" date="2022-07" db="EMBL/GenBank/DDBJ databases">
        <title>Genome Sequence of Lecanicillium saksenae.</title>
        <authorList>
            <person name="Buettner E."/>
        </authorList>
    </citation>
    <scope>NUCLEOTIDE SEQUENCE</scope>
    <source>
        <strain evidence="1">VT-O1</strain>
    </source>
</reference>
<organism evidence="1 2">
    <name type="scientific">Lecanicillium saksenae</name>
    <dbReference type="NCBI Taxonomy" id="468837"/>
    <lineage>
        <taxon>Eukaryota</taxon>
        <taxon>Fungi</taxon>
        <taxon>Dikarya</taxon>
        <taxon>Ascomycota</taxon>
        <taxon>Pezizomycotina</taxon>
        <taxon>Sordariomycetes</taxon>
        <taxon>Hypocreomycetidae</taxon>
        <taxon>Hypocreales</taxon>
        <taxon>Cordycipitaceae</taxon>
        <taxon>Lecanicillium</taxon>
    </lineage>
</organism>
<gene>
    <name evidence="1" type="ORF">NLG97_g11189</name>
</gene>
<sequence>MTTYMQSLTLPTAVFQHSATSVLLPIALGTAVGYSTRRPFLPSYKNHDQPASNKPRRSRPNEKDIQGHEAASTASACLRLRTGLDATLRHHGLRRAPSRRGRPLAAGLARDGRHHQAHADRVHDPARPQPGVDAALLRRPPPR</sequence>
<evidence type="ECO:0000313" key="2">
    <source>
        <dbReference type="Proteomes" id="UP001148737"/>
    </source>
</evidence>
<proteinExistence type="predicted"/>
<dbReference type="Proteomes" id="UP001148737">
    <property type="component" value="Unassembled WGS sequence"/>
</dbReference>
<accession>A0ACC1QEX9</accession>
<keyword evidence="2" id="KW-1185">Reference proteome</keyword>
<dbReference type="EMBL" id="JANAKD010003354">
    <property type="protein sequence ID" value="KAJ3472209.1"/>
    <property type="molecule type" value="Genomic_DNA"/>
</dbReference>
<name>A0ACC1QEX9_9HYPO</name>